<dbReference type="KEGG" id="mai:MICA_791"/>
<dbReference type="NCBIfam" id="NF006052">
    <property type="entry name" value="PRK08199.1"/>
    <property type="match status" value="1"/>
</dbReference>
<dbReference type="Gene3D" id="3.40.50.1220">
    <property type="entry name" value="TPP-binding domain"/>
    <property type="match status" value="1"/>
</dbReference>
<dbReference type="GO" id="GO:0005948">
    <property type="term" value="C:acetolactate synthase complex"/>
    <property type="evidence" value="ECO:0007669"/>
    <property type="project" value="TreeGrafter"/>
</dbReference>
<dbReference type="AlphaFoldDB" id="G2KQI9"/>
<dbReference type="Pfam" id="PF02775">
    <property type="entry name" value="TPP_enzyme_C"/>
    <property type="match status" value="1"/>
</dbReference>
<name>G2KQI9_MICAA</name>
<dbReference type="PROSITE" id="PS00187">
    <property type="entry name" value="TPP_ENZYMES"/>
    <property type="match status" value="1"/>
</dbReference>
<reference evidence="7 8" key="1">
    <citation type="journal article" date="2011" name="BMC Genomics">
        <title>Genomic insights into an obligate epibiotic bacterial predator: Micavibrio aeruginosavorus ARL-13.</title>
        <authorList>
            <person name="Wang Z."/>
            <person name="Kadouri D."/>
            <person name="Wu M."/>
        </authorList>
    </citation>
    <scope>NUCLEOTIDE SEQUENCE [LARGE SCALE GENOMIC DNA]</scope>
    <source>
        <strain evidence="7 8">ARL-13</strain>
    </source>
</reference>
<dbReference type="InterPro" id="IPR000399">
    <property type="entry name" value="TPP-bd_CS"/>
</dbReference>
<dbReference type="CDD" id="cd00568">
    <property type="entry name" value="TPP_enzymes"/>
    <property type="match status" value="1"/>
</dbReference>
<evidence type="ECO:0000259" key="5">
    <source>
        <dbReference type="Pfam" id="PF02775"/>
    </source>
</evidence>
<organism evidence="7 8">
    <name type="scientific">Micavibrio aeruginosavorus (strain ARL-13)</name>
    <dbReference type="NCBI Taxonomy" id="856793"/>
    <lineage>
        <taxon>Bacteria</taxon>
        <taxon>Pseudomonadati</taxon>
        <taxon>Bdellovibrionota</taxon>
        <taxon>Bdellovibrionia</taxon>
        <taxon>Bdellovibrionales</taxon>
        <taxon>Pseudobdellovibrionaceae</taxon>
        <taxon>Micavibrio</taxon>
    </lineage>
</organism>
<keyword evidence="2 3" id="KW-0786">Thiamine pyrophosphate</keyword>
<dbReference type="InterPro" id="IPR045229">
    <property type="entry name" value="TPP_enz"/>
</dbReference>
<keyword evidence="8" id="KW-1185">Reference proteome</keyword>
<feature type="domain" description="Thiamine pyrophosphate enzyme TPP-binding" evidence="5">
    <location>
        <begin position="392"/>
        <end position="538"/>
    </location>
</feature>
<comment type="similarity">
    <text evidence="1 3">Belongs to the TPP enzyme family.</text>
</comment>
<dbReference type="SUPFAM" id="SSF52467">
    <property type="entry name" value="DHS-like NAD/FAD-binding domain"/>
    <property type="match status" value="1"/>
</dbReference>
<dbReference type="Pfam" id="PF00205">
    <property type="entry name" value="TPP_enzyme_M"/>
    <property type="match status" value="1"/>
</dbReference>
<dbReference type="GO" id="GO:0003984">
    <property type="term" value="F:acetolactate synthase activity"/>
    <property type="evidence" value="ECO:0007669"/>
    <property type="project" value="TreeGrafter"/>
</dbReference>
<dbReference type="InterPro" id="IPR029061">
    <property type="entry name" value="THDP-binding"/>
</dbReference>
<dbReference type="eggNOG" id="COG0028">
    <property type="taxonomic scope" value="Bacteria"/>
</dbReference>
<evidence type="ECO:0000256" key="2">
    <source>
        <dbReference type="ARBA" id="ARBA00023052"/>
    </source>
</evidence>
<dbReference type="Pfam" id="PF02776">
    <property type="entry name" value="TPP_enzyme_N"/>
    <property type="match status" value="1"/>
</dbReference>
<dbReference type="PANTHER" id="PTHR18968:SF120">
    <property type="entry name" value="ACETOLACTATE SYNTHASE LARGE SUBUNIT"/>
    <property type="match status" value="1"/>
</dbReference>
<sequence length="550" mass="58974">MAEIKGSGGLVLVDALHRLGARRISCVAGESYLPVLDALLDYPDIDVITCRHEGGAGFMAESWGKLTGQPGICFVTRGPGVCNASIAVHTAKQDSTPLIVFMGQVRRWERGREAFQEVDVRAVFGDLAKWAVEIDDPSRIPEIVNRAWHVATTGRPGPVVIGLPEDMLSEMTTAVQADYAVPEPIGIAPAALDKVATMIRESSRPLVILGGAGWDDAACAEFASFASAAHLPVAAAFRRHDLIDHRHACYVGELGTGPNPKLLERVKQSDLLIVVGARLDEITTQSYALIDAPVPTQKLIHIHADAAELGKVYTPTLAIQADMIPAASALAGIAFNLGGRERAGWKDDARADFTAWTDIDLANRPTFNGPDMTAIFSYLRDVLPDNAVVTTDAGNFSGWAQRYLRYRRPGRLLAPLSGAMGYAVPSAVGASIHHPDRVVLGLCGDGGFMMTGQELATAMHHGAHPVIMICNNGMYGTIRMHQERKYPGRISATTLTNPDFVALAQAYGAFTARISKTEEFAGVWEQAVNAGRVAVIEIAMDPRQLTTGAV</sequence>
<dbReference type="PANTHER" id="PTHR18968">
    <property type="entry name" value="THIAMINE PYROPHOSPHATE ENZYMES"/>
    <property type="match status" value="1"/>
</dbReference>
<dbReference type="InterPro" id="IPR012001">
    <property type="entry name" value="Thiamin_PyroP_enz_TPP-bd_dom"/>
</dbReference>
<evidence type="ECO:0000256" key="3">
    <source>
        <dbReference type="RuleBase" id="RU362132"/>
    </source>
</evidence>
<protein>
    <submittedName>
        <fullName evidence="7">Thiamine pyrophosphate enzyme, C-terminal TPP binding domain protein</fullName>
    </submittedName>
</protein>
<dbReference type="STRING" id="856793.MICA_791"/>
<dbReference type="Gene3D" id="3.40.50.970">
    <property type="match status" value="2"/>
</dbReference>
<evidence type="ECO:0000313" key="7">
    <source>
        <dbReference type="EMBL" id="AEP09125.1"/>
    </source>
</evidence>
<dbReference type="InterPro" id="IPR011766">
    <property type="entry name" value="TPP_enzyme_TPP-bd"/>
</dbReference>
<dbReference type="GO" id="GO:0050660">
    <property type="term" value="F:flavin adenine dinucleotide binding"/>
    <property type="evidence" value="ECO:0007669"/>
    <property type="project" value="TreeGrafter"/>
</dbReference>
<feature type="domain" description="Thiamine pyrophosphate enzyme N-terminal TPP-binding" evidence="6">
    <location>
        <begin position="8"/>
        <end position="120"/>
    </location>
</feature>
<proteinExistence type="inferred from homology"/>
<evidence type="ECO:0000256" key="1">
    <source>
        <dbReference type="ARBA" id="ARBA00007812"/>
    </source>
</evidence>
<dbReference type="RefSeq" id="WP_014102348.1">
    <property type="nucleotide sequence ID" value="NC_016026.1"/>
</dbReference>
<evidence type="ECO:0000313" key="8">
    <source>
        <dbReference type="Proteomes" id="UP000009286"/>
    </source>
</evidence>
<dbReference type="SUPFAM" id="SSF52518">
    <property type="entry name" value="Thiamin diphosphate-binding fold (THDP-binding)"/>
    <property type="match status" value="2"/>
</dbReference>
<dbReference type="CDD" id="cd07035">
    <property type="entry name" value="TPP_PYR_POX_like"/>
    <property type="match status" value="1"/>
</dbReference>
<dbReference type="FunFam" id="3.40.50.970:FF:000007">
    <property type="entry name" value="Acetolactate synthase"/>
    <property type="match status" value="1"/>
</dbReference>
<dbReference type="InterPro" id="IPR012000">
    <property type="entry name" value="Thiamin_PyroP_enz_cen_dom"/>
</dbReference>
<dbReference type="GO" id="GO:0009097">
    <property type="term" value="P:isoleucine biosynthetic process"/>
    <property type="evidence" value="ECO:0007669"/>
    <property type="project" value="TreeGrafter"/>
</dbReference>
<feature type="domain" description="Thiamine pyrophosphate enzyme central" evidence="4">
    <location>
        <begin position="192"/>
        <end position="330"/>
    </location>
</feature>
<dbReference type="OrthoDB" id="4494979at2"/>
<dbReference type="GO" id="GO:0000287">
    <property type="term" value="F:magnesium ion binding"/>
    <property type="evidence" value="ECO:0007669"/>
    <property type="project" value="InterPro"/>
</dbReference>
<dbReference type="GO" id="GO:0009099">
    <property type="term" value="P:L-valine biosynthetic process"/>
    <property type="evidence" value="ECO:0007669"/>
    <property type="project" value="TreeGrafter"/>
</dbReference>
<dbReference type="EMBL" id="CP002382">
    <property type="protein sequence ID" value="AEP09125.1"/>
    <property type="molecule type" value="Genomic_DNA"/>
</dbReference>
<dbReference type="GO" id="GO:0030976">
    <property type="term" value="F:thiamine pyrophosphate binding"/>
    <property type="evidence" value="ECO:0007669"/>
    <property type="project" value="InterPro"/>
</dbReference>
<evidence type="ECO:0000259" key="6">
    <source>
        <dbReference type="Pfam" id="PF02776"/>
    </source>
</evidence>
<dbReference type="InterPro" id="IPR029035">
    <property type="entry name" value="DHS-like_NAD/FAD-binding_dom"/>
</dbReference>
<evidence type="ECO:0000259" key="4">
    <source>
        <dbReference type="Pfam" id="PF00205"/>
    </source>
</evidence>
<dbReference type="HOGENOM" id="CLU_013748_3_4_5"/>
<dbReference type="Proteomes" id="UP000009286">
    <property type="component" value="Chromosome"/>
</dbReference>
<gene>
    <name evidence="7" type="ordered locus">MICA_791</name>
</gene>
<accession>G2KQI9</accession>